<keyword evidence="1" id="KW-0732">Signal</keyword>
<accession>A0A5B9E806</accession>
<dbReference type="PROSITE" id="PS51352">
    <property type="entry name" value="THIOREDOXIN_2"/>
    <property type="match status" value="1"/>
</dbReference>
<dbReference type="OrthoDB" id="9798454at2"/>
<dbReference type="GO" id="GO:0016209">
    <property type="term" value="F:antioxidant activity"/>
    <property type="evidence" value="ECO:0007669"/>
    <property type="project" value="InterPro"/>
</dbReference>
<keyword evidence="4" id="KW-1185">Reference proteome</keyword>
<dbReference type="Proteomes" id="UP000321820">
    <property type="component" value="Chromosome"/>
</dbReference>
<dbReference type="Pfam" id="PF00578">
    <property type="entry name" value="AhpC-TSA"/>
    <property type="match status" value="1"/>
</dbReference>
<dbReference type="PANTHER" id="PTHR42852:SF13">
    <property type="entry name" value="PROTEIN DIPZ"/>
    <property type="match status" value="1"/>
</dbReference>
<dbReference type="KEGG" id="talb:FTW19_00355"/>
<evidence type="ECO:0000313" key="3">
    <source>
        <dbReference type="EMBL" id="QEE26591.1"/>
    </source>
</evidence>
<organism evidence="3 4">
    <name type="scientific">Terriglobus albidus</name>
    <dbReference type="NCBI Taxonomy" id="1592106"/>
    <lineage>
        <taxon>Bacteria</taxon>
        <taxon>Pseudomonadati</taxon>
        <taxon>Acidobacteriota</taxon>
        <taxon>Terriglobia</taxon>
        <taxon>Terriglobales</taxon>
        <taxon>Acidobacteriaceae</taxon>
        <taxon>Terriglobus</taxon>
    </lineage>
</organism>
<gene>
    <name evidence="3" type="ORF">FTW19_00355</name>
</gene>
<dbReference type="AlphaFoldDB" id="A0A5B9E806"/>
<dbReference type="SUPFAM" id="SSF52833">
    <property type="entry name" value="Thioredoxin-like"/>
    <property type="match status" value="1"/>
</dbReference>
<dbReference type="InterPro" id="IPR000866">
    <property type="entry name" value="AhpC/TSA"/>
</dbReference>
<feature type="chain" id="PRO_5022821746" evidence="1">
    <location>
        <begin position="23"/>
        <end position="438"/>
    </location>
</feature>
<reference evidence="3 4" key="1">
    <citation type="submission" date="2019-08" db="EMBL/GenBank/DDBJ databases">
        <title>Complete genome sequence of Terriglobus albidus strain ORNL.</title>
        <authorList>
            <person name="Podar M."/>
        </authorList>
    </citation>
    <scope>NUCLEOTIDE SEQUENCE [LARGE SCALE GENOMIC DNA]</scope>
    <source>
        <strain evidence="3 4">ORNL</strain>
    </source>
</reference>
<feature type="domain" description="Thioredoxin" evidence="2">
    <location>
        <begin position="247"/>
        <end position="409"/>
    </location>
</feature>
<name>A0A5B9E806_9BACT</name>
<dbReference type="GO" id="GO:0016491">
    <property type="term" value="F:oxidoreductase activity"/>
    <property type="evidence" value="ECO:0007669"/>
    <property type="project" value="InterPro"/>
</dbReference>
<evidence type="ECO:0000256" key="1">
    <source>
        <dbReference type="SAM" id="SignalP"/>
    </source>
</evidence>
<dbReference type="InterPro" id="IPR050553">
    <property type="entry name" value="Thioredoxin_ResA/DsbE_sf"/>
</dbReference>
<sequence length="438" mass="48257">MTFRNRTIALAAVVLSSSAVFAQNSLAGRWDAAFTLNGTEIPFRLDISEDGQQIKGTLFNGDKETETTTAAKRNNNEVVLDFEHYLTTISANANGDTLTGKLRGRFEREKYIADYPFHATRHADATAAASAQAPNIAGNWEIPHETAKGEKAWRFIVKQNGAEAQASILRIDGDTGALTGTYKNGSWLLSHFDGARPLLVRVTPKDDGTLEVKTEGAYTPTEPLIAYRSDVARSKGFAEPENYSKHTTVRDANERFSFKFPDVNGKLVSSDDARFKNKVVLAIVTGTWCPNCHDEARYLVELDKKYRDKGLEIVALNFEEPEQQDSLAREKAFIQHYGVKYTYLLAGAPAEMWEKVPQAVNLNTWPATLFVGKDGRVRLVHSGFASPSSGAFNDQLKQEFTAEIEALLAEKDVKNLADNGTAPLASHTTASTNHNASY</sequence>
<proteinExistence type="predicted"/>
<dbReference type="RefSeq" id="WP_147645729.1">
    <property type="nucleotide sequence ID" value="NZ_CP042806.1"/>
</dbReference>
<evidence type="ECO:0000259" key="2">
    <source>
        <dbReference type="PROSITE" id="PS51352"/>
    </source>
</evidence>
<feature type="signal peptide" evidence="1">
    <location>
        <begin position="1"/>
        <end position="22"/>
    </location>
</feature>
<dbReference type="InterPro" id="IPR036249">
    <property type="entry name" value="Thioredoxin-like_sf"/>
</dbReference>
<protein>
    <submittedName>
        <fullName evidence="3">TlpA family protein disulfide reductase</fullName>
    </submittedName>
</protein>
<dbReference type="CDD" id="cd02966">
    <property type="entry name" value="TlpA_like_family"/>
    <property type="match status" value="1"/>
</dbReference>
<evidence type="ECO:0000313" key="4">
    <source>
        <dbReference type="Proteomes" id="UP000321820"/>
    </source>
</evidence>
<dbReference type="InterPro" id="IPR013766">
    <property type="entry name" value="Thioredoxin_domain"/>
</dbReference>
<dbReference type="EMBL" id="CP042806">
    <property type="protein sequence ID" value="QEE26591.1"/>
    <property type="molecule type" value="Genomic_DNA"/>
</dbReference>
<dbReference type="Gene3D" id="3.40.30.10">
    <property type="entry name" value="Glutaredoxin"/>
    <property type="match status" value="1"/>
</dbReference>
<dbReference type="PANTHER" id="PTHR42852">
    <property type="entry name" value="THIOL:DISULFIDE INTERCHANGE PROTEIN DSBE"/>
    <property type="match status" value="1"/>
</dbReference>